<dbReference type="Proteomes" id="UP000254070">
    <property type="component" value="Unassembled WGS sequence"/>
</dbReference>
<dbReference type="EMBL" id="UGIF01000002">
    <property type="protein sequence ID" value="STP28225.1"/>
    <property type="molecule type" value="Genomic_DNA"/>
</dbReference>
<proteinExistence type="predicted"/>
<reference evidence="1 2" key="1">
    <citation type="submission" date="2018-06" db="EMBL/GenBank/DDBJ databases">
        <authorList>
            <consortium name="Pathogen Informatics"/>
            <person name="Doyle S."/>
        </authorList>
    </citation>
    <scope>NUCLEOTIDE SEQUENCE [LARGE SCALE GENOMIC DNA]</scope>
    <source>
        <strain evidence="1 2">NCTC8129</strain>
    </source>
</reference>
<protein>
    <submittedName>
        <fullName evidence="1">Uncharacterized protein</fullName>
    </submittedName>
</protein>
<sequence length="43" mass="5045">MPKCSFNKALKSTAVKRVCNEDSSVKKIDDIEKVRFLERKRVF</sequence>
<evidence type="ECO:0000313" key="2">
    <source>
        <dbReference type="Proteomes" id="UP000254070"/>
    </source>
</evidence>
<gene>
    <name evidence="1" type="ORF">NCTC8129_00342</name>
</gene>
<organism evidence="1 2">
    <name type="scientific">Enterococcus durans</name>
    <dbReference type="NCBI Taxonomy" id="53345"/>
    <lineage>
        <taxon>Bacteria</taxon>
        <taxon>Bacillati</taxon>
        <taxon>Bacillota</taxon>
        <taxon>Bacilli</taxon>
        <taxon>Lactobacillales</taxon>
        <taxon>Enterococcaceae</taxon>
        <taxon>Enterococcus</taxon>
    </lineage>
</organism>
<accession>A0A377KGB3</accession>
<dbReference type="AlphaFoldDB" id="A0A377KGB3"/>
<evidence type="ECO:0000313" key="1">
    <source>
        <dbReference type="EMBL" id="STP28225.1"/>
    </source>
</evidence>
<name>A0A377KGB3_9ENTE</name>